<keyword evidence="4" id="KW-1185">Reference proteome</keyword>
<dbReference type="PANTHER" id="PTHR33270:SF24">
    <property type="entry name" value="EXPRESSED PROTEIN"/>
    <property type="match status" value="1"/>
</dbReference>
<dbReference type="Proteomes" id="UP000834106">
    <property type="component" value="Chromosome 13"/>
</dbReference>
<reference evidence="3" key="1">
    <citation type="submission" date="2023-05" db="EMBL/GenBank/DDBJ databases">
        <authorList>
            <person name="Huff M."/>
        </authorList>
    </citation>
    <scope>NUCLEOTIDE SEQUENCE</scope>
</reference>
<feature type="compositionally biased region" description="Polar residues" evidence="1">
    <location>
        <begin position="1"/>
        <end position="15"/>
    </location>
</feature>
<organism evidence="3 4">
    <name type="scientific">Fraxinus pennsylvanica</name>
    <dbReference type="NCBI Taxonomy" id="56036"/>
    <lineage>
        <taxon>Eukaryota</taxon>
        <taxon>Viridiplantae</taxon>
        <taxon>Streptophyta</taxon>
        <taxon>Embryophyta</taxon>
        <taxon>Tracheophyta</taxon>
        <taxon>Spermatophyta</taxon>
        <taxon>Magnoliopsida</taxon>
        <taxon>eudicotyledons</taxon>
        <taxon>Gunneridae</taxon>
        <taxon>Pentapetalae</taxon>
        <taxon>asterids</taxon>
        <taxon>lamiids</taxon>
        <taxon>Lamiales</taxon>
        <taxon>Oleaceae</taxon>
        <taxon>Oleeae</taxon>
        <taxon>Fraxinus</taxon>
    </lineage>
</organism>
<sequence>MTSKNYSKGGHQTNCRKGILSEKASSFQGRSSGIVAEGMLPRPRKVPDLVAVKRVGEWLPDVAVVQERPKLTKLLITVTIQRSVGAVQVVMPPEATVEDLIAAALRQYSKEGRRLILPSTDPTGFDLHYSQFSLESLNRKEKLMALGSRNFFLCTKRLAKATRDGGAVTTAPPPSSCSNESANHTMNGLSWLMFMDFLL</sequence>
<protein>
    <recommendedName>
        <fullName evidence="2">DUF7054 domain-containing protein</fullName>
    </recommendedName>
</protein>
<dbReference type="PANTHER" id="PTHR33270">
    <property type="entry name" value="BNAC05G50380D PROTEIN"/>
    <property type="match status" value="1"/>
</dbReference>
<proteinExistence type="predicted"/>
<name>A0AAD1ZRP4_9LAMI</name>
<feature type="domain" description="DUF7054" evidence="2">
    <location>
        <begin position="70"/>
        <end position="154"/>
    </location>
</feature>
<accession>A0AAD1ZRP4</accession>
<dbReference type="InterPro" id="IPR040358">
    <property type="entry name" value="At4g22758-like"/>
</dbReference>
<dbReference type="InterPro" id="IPR055482">
    <property type="entry name" value="DUF7054"/>
</dbReference>
<dbReference type="AlphaFoldDB" id="A0AAD1ZRP4"/>
<evidence type="ECO:0000256" key="1">
    <source>
        <dbReference type="SAM" id="MobiDB-lite"/>
    </source>
</evidence>
<evidence type="ECO:0000259" key="2">
    <source>
        <dbReference type="Pfam" id="PF23156"/>
    </source>
</evidence>
<evidence type="ECO:0000313" key="4">
    <source>
        <dbReference type="Proteomes" id="UP000834106"/>
    </source>
</evidence>
<evidence type="ECO:0000313" key="3">
    <source>
        <dbReference type="EMBL" id="CAI9774578.1"/>
    </source>
</evidence>
<gene>
    <name evidence="3" type="ORF">FPE_LOCUS22008</name>
</gene>
<feature type="region of interest" description="Disordered" evidence="1">
    <location>
        <begin position="1"/>
        <end position="24"/>
    </location>
</feature>
<dbReference type="EMBL" id="OU503048">
    <property type="protein sequence ID" value="CAI9774578.1"/>
    <property type="molecule type" value="Genomic_DNA"/>
</dbReference>
<dbReference type="Pfam" id="PF23156">
    <property type="entry name" value="DUF7054"/>
    <property type="match status" value="1"/>
</dbReference>